<accession>A0A8T0HUQ4</accession>
<organism evidence="2 3">
    <name type="scientific">Ceratodon purpureus</name>
    <name type="common">Fire moss</name>
    <name type="synonym">Dicranum purpureum</name>
    <dbReference type="NCBI Taxonomy" id="3225"/>
    <lineage>
        <taxon>Eukaryota</taxon>
        <taxon>Viridiplantae</taxon>
        <taxon>Streptophyta</taxon>
        <taxon>Embryophyta</taxon>
        <taxon>Bryophyta</taxon>
        <taxon>Bryophytina</taxon>
        <taxon>Bryopsida</taxon>
        <taxon>Dicranidae</taxon>
        <taxon>Pseudoditrichales</taxon>
        <taxon>Ditrichaceae</taxon>
        <taxon>Ceratodon</taxon>
    </lineage>
</organism>
<reference evidence="2" key="1">
    <citation type="submission" date="2020-06" db="EMBL/GenBank/DDBJ databases">
        <title>WGS assembly of Ceratodon purpureus strain R40.</title>
        <authorList>
            <person name="Carey S.B."/>
            <person name="Jenkins J."/>
            <person name="Shu S."/>
            <person name="Lovell J.T."/>
            <person name="Sreedasyam A."/>
            <person name="Maumus F."/>
            <person name="Tiley G.P."/>
            <person name="Fernandez-Pozo N."/>
            <person name="Barry K."/>
            <person name="Chen C."/>
            <person name="Wang M."/>
            <person name="Lipzen A."/>
            <person name="Daum C."/>
            <person name="Saski C.A."/>
            <person name="Payton A.C."/>
            <person name="Mcbreen J.C."/>
            <person name="Conrad R.E."/>
            <person name="Kollar L.M."/>
            <person name="Olsson S."/>
            <person name="Huttunen S."/>
            <person name="Landis J.B."/>
            <person name="Wickett N.J."/>
            <person name="Johnson M.G."/>
            <person name="Rensing S.A."/>
            <person name="Grimwood J."/>
            <person name="Schmutz J."/>
            <person name="Mcdaniel S.F."/>
        </authorList>
    </citation>
    <scope>NUCLEOTIDE SEQUENCE</scope>
    <source>
        <strain evidence="2">R40</strain>
    </source>
</reference>
<protein>
    <recommendedName>
        <fullName evidence="1">DUF8039 domain-containing protein</fullName>
    </recommendedName>
</protein>
<evidence type="ECO:0000259" key="1">
    <source>
        <dbReference type="Pfam" id="PF26133"/>
    </source>
</evidence>
<dbReference type="Proteomes" id="UP000822688">
    <property type="component" value="Chromosome V"/>
</dbReference>
<dbReference type="InterPro" id="IPR058352">
    <property type="entry name" value="DUF8039"/>
</dbReference>
<dbReference type="Pfam" id="PF26133">
    <property type="entry name" value="DUF8039"/>
    <property type="match status" value="1"/>
</dbReference>
<dbReference type="EMBL" id="CM026426">
    <property type="protein sequence ID" value="KAG0574782.1"/>
    <property type="molecule type" value="Genomic_DNA"/>
</dbReference>
<comment type="caution">
    <text evidence="2">The sequence shown here is derived from an EMBL/GenBank/DDBJ whole genome shotgun (WGS) entry which is preliminary data.</text>
</comment>
<gene>
    <name evidence="2" type="ORF">KC19_VG290800</name>
</gene>
<keyword evidence="3" id="KW-1185">Reference proteome</keyword>
<sequence length="109" mass="12010">MTVAGKKTRSGETTSERRLKKELRIGDSVWIVDTSNKYSRVAIGSVMALGGIGAFHNRPIPQEYVCENLHNIAVNAPLMIPVEEADQYSLSDALESSVLWSKALTFIET</sequence>
<evidence type="ECO:0000313" key="3">
    <source>
        <dbReference type="Proteomes" id="UP000822688"/>
    </source>
</evidence>
<dbReference type="AlphaFoldDB" id="A0A8T0HUQ4"/>
<proteinExistence type="predicted"/>
<feature type="domain" description="DUF8039" evidence="1">
    <location>
        <begin position="32"/>
        <end position="104"/>
    </location>
</feature>
<name>A0A8T0HUQ4_CERPU</name>
<evidence type="ECO:0000313" key="2">
    <source>
        <dbReference type="EMBL" id="KAG0574782.1"/>
    </source>
</evidence>